<feature type="domain" description="N-acetyltransferase" evidence="3">
    <location>
        <begin position="7"/>
        <end position="170"/>
    </location>
</feature>
<dbReference type="GeneID" id="99684125"/>
<dbReference type="InterPro" id="IPR000182">
    <property type="entry name" value="GNAT_dom"/>
</dbReference>
<proteinExistence type="predicted"/>
<dbReference type="PANTHER" id="PTHR43877">
    <property type="entry name" value="AMINOALKYLPHOSPHONATE N-ACETYLTRANSFERASE-RELATED-RELATED"/>
    <property type="match status" value="1"/>
</dbReference>
<dbReference type="Pfam" id="PF00583">
    <property type="entry name" value="Acetyltransf_1"/>
    <property type="match status" value="1"/>
</dbReference>
<dbReference type="OrthoDB" id="336415at2"/>
<dbReference type="PROSITE" id="PS51186">
    <property type="entry name" value="GNAT"/>
    <property type="match status" value="1"/>
</dbReference>
<keyword evidence="1 4" id="KW-0808">Transferase</keyword>
<dbReference type="CDD" id="cd04301">
    <property type="entry name" value="NAT_SF"/>
    <property type="match status" value="1"/>
</dbReference>
<dbReference type="Proteomes" id="UP000295106">
    <property type="component" value="Unassembled WGS sequence"/>
</dbReference>
<organism evidence="4 5">
    <name type="scientific">Rubrivivax gelatinosus</name>
    <name type="common">Rhodocyclus gelatinosus</name>
    <name type="synonym">Rhodopseudomonas gelatinosa</name>
    <dbReference type="NCBI Taxonomy" id="28068"/>
    <lineage>
        <taxon>Bacteria</taxon>
        <taxon>Pseudomonadati</taxon>
        <taxon>Pseudomonadota</taxon>
        <taxon>Betaproteobacteria</taxon>
        <taxon>Burkholderiales</taxon>
        <taxon>Sphaerotilaceae</taxon>
        <taxon>Rubrivivax</taxon>
    </lineage>
</organism>
<dbReference type="Gene3D" id="3.40.630.30">
    <property type="match status" value="1"/>
</dbReference>
<dbReference type="SUPFAM" id="SSF55729">
    <property type="entry name" value="Acyl-CoA N-acyltransferases (Nat)"/>
    <property type="match status" value="1"/>
</dbReference>
<comment type="caution">
    <text evidence="4">The sequence shown here is derived from an EMBL/GenBank/DDBJ whole genome shotgun (WGS) entry which is preliminary data.</text>
</comment>
<dbReference type="AlphaFoldDB" id="A0A4R2M8Z1"/>
<evidence type="ECO:0000256" key="2">
    <source>
        <dbReference type="ARBA" id="ARBA00023315"/>
    </source>
</evidence>
<keyword evidence="2" id="KW-0012">Acyltransferase</keyword>
<dbReference type="InterPro" id="IPR050832">
    <property type="entry name" value="Bact_Acetyltransf"/>
</dbReference>
<protein>
    <submittedName>
        <fullName evidence="4">Putative acetyltransferase</fullName>
    </submittedName>
</protein>
<dbReference type="RefSeq" id="WP_132645253.1">
    <property type="nucleotide sequence ID" value="NZ_CP181386.1"/>
</dbReference>
<evidence type="ECO:0000313" key="4">
    <source>
        <dbReference type="EMBL" id="TCP03789.1"/>
    </source>
</evidence>
<gene>
    <name evidence="4" type="ORF">EV684_10334</name>
</gene>
<name>A0A4R2M8Z1_RUBGE</name>
<dbReference type="InterPro" id="IPR016181">
    <property type="entry name" value="Acyl_CoA_acyltransferase"/>
</dbReference>
<dbReference type="GO" id="GO:0016747">
    <property type="term" value="F:acyltransferase activity, transferring groups other than amino-acyl groups"/>
    <property type="evidence" value="ECO:0007669"/>
    <property type="project" value="InterPro"/>
</dbReference>
<reference evidence="4 5" key="1">
    <citation type="submission" date="2019-03" db="EMBL/GenBank/DDBJ databases">
        <title>Genomic Encyclopedia of Type Strains, Phase IV (KMG-IV): sequencing the most valuable type-strain genomes for metagenomic binning, comparative biology and taxonomic classification.</title>
        <authorList>
            <person name="Goeker M."/>
        </authorList>
    </citation>
    <scope>NUCLEOTIDE SEQUENCE [LARGE SCALE GENOMIC DNA]</scope>
    <source>
        <strain evidence="4 5">DSM 1709</strain>
    </source>
</reference>
<evidence type="ECO:0000259" key="3">
    <source>
        <dbReference type="PROSITE" id="PS51186"/>
    </source>
</evidence>
<sequence>MDASPTLLLRRATVHDAAAYARILGDPQVLPGTLQMPYPSEDLWRNRLADSLAPGKPDLLLVAERDGVVVGTAGLHPQPQLRRRHVALLGISVATEAQGQGVGHALMGAMCDWADRWAQLLRIELTVFVDNERAIALYRRFGFEVEGRLRAYGLRDGQYVDVLAMARFHPNPPRLPPAAG</sequence>
<accession>A0A4R2M8Z1</accession>
<evidence type="ECO:0000313" key="5">
    <source>
        <dbReference type="Proteomes" id="UP000295106"/>
    </source>
</evidence>
<dbReference type="EMBL" id="SLXD01000003">
    <property type="protein sequence ID" value="TCP03789.1"/>
    <property type="molecule type" value="Genomic_DNA"/>
</dbReference>
<evidence type="ECO:0000256" key="1">
    <source>
        <dbReference type="ARBA" id="ARBA00022679"/>
    </source>
</evidence>